<proteinExistence type="predicted"/>
<keyword evidence="2" id="KW-1185">Reference proteome</keyword>
<dbReference type="AlphaFoldDB" id="A0A5B7H9L9"/>
<dbReference type="EMBL" id="VSRR010024125">
    <property type="protein sequence ID" value="MPC65987.1"/>
    <property type="molecule type" value="Genomic_DNA"/>
</dbReference>
<protein>
    <submittedName>
        <fullName evidence="1">Uncharacterized protein</fullName>
    </submittedName>
</protein>
<evidence type="ECO:0000313" key="1">
    <source>
        <dbReference type="EMBL" id="MPC65987.1"/>
    </source>
</evidence>
<name>A0A5B7H9L9_PORTR</name>
<accession>A0A5B7H9L9</accession>
<evidence type="ECO:0000313" key="2">
    <source>
        <dbReference type="Proteomes" id="UP000324222"/>
    </source>
</evidence>
<organism evidence="1 2">
    <name type="scientific">Portunus trituberculatus</name>
    <name type="common">Swimming crab</name>
    <name type="synonym">Neptunus trituberculatus</name>
    <dbReference type="NCBI Taxonomy" id="210409"/>
    <lineage>
        <taxon>Eukaryota</taxon>
        <taxon>Metazoa</taxon>
        <taxon>Ecdysozoa</taxon>
        <taxon>Arthropoda</taxon>
        <taxon>Crustacea</taxon>
        <taxon>Multicrustacea</taxon>
        <taxon>Malacostraca</taxon>
        <taxon>Eumalacostraca</taxon>
        <taxon>Eucarida</taxon>
        <taxon>Decapoda</taxon>
        <taxon>Pleocyemata</taxon>
        <taxon>Brachyura</taxon>
        <taxon>Eubrachyura</taxon>
        <taxon>Portunoidea</taxon>
        <taxon>Portunidae</taxon>
        <taxon>Portuninae</taxon>
        <taxon>Portunus</taxon>
    </lineage>
</organism>
<reference evidence="1 2" key="1">
    <citation type="submission" date="2019-05" db="EMBL/GenBank/DDBJ databases">
        <title>Another draft genome of Portunus trituberculatus and its Hox gene families provides insights of decapod evolution.</title>
        <authorList>
            <person name="Jeong J.-H."/>
            <person name="Song I."/>
            <person name="Kim S."/>
            <person name="Choi T."/>
            <person name="Kim D."/>
            <person name="Ryu S."/>
            <person name="Kim W."/>
        </authorList>
    </citation>
    <scope>NUCLEOTIDE SEQUENCE [LARGE SCALE GENOMIC DNA]</scope>
    <source>
        <tissue evidence="1">Muscle</tissue>
    </source>
</reference>
<dbReference type="Proteomes" id="UP000324222">
    <property type="component" value="Unassembled WGS sequence"/>
</dbReference>
<sequence length="90" mass="10508">MMIEKVGRNRIKATVSCLRQLCIDEKKMRFIRREVMFYRLKIRSKTANVAEVNEEKLMKVSRHFGLLPEEQSDLGIFMVLSSEGDSESLL</sequence>
<gene>
    <name evidence="1" type="ORF">E2C01_060130</name>
</gene>
<comment type="caution">
    <text evidence="1">The sequence shown here is derived from an EMBL/GenBank/DDBJ whole genome shotgun (WGS) entry which is preliminary data.</text>
</comment>